<keyword evidence="3" id="KW-1185">Reference proteome</keyword>
<dbReference type="AlphaFoldDB" id="A0A9P7D299"/>
<comment type="caution">
    <text evidence="2">The sequence shown here is derived from an EMBL/GenBank/DDBJ whole genome shotgun (WGS) entry which is preliminary data.</text>
</comment>
<evidence type="ECO:0000313" key="2">
    <source>
        <dbReference type="EMBL" id="KAG1777600.1"/>
    </source>
</evidence>
<dbReference type="EMBL" id="JABBWD010000020">
    <property type="protein sequence ID" value="KAG1777600.1"/>
    <property type="molecule type" value="Genomic_DNA"/>
</dbReference>
<feature type="domain" description="Fungal-type protein kinase" evidence="1">
    <location>
        <begin position="177"/>
        <end position="285"/>
    </location>
</feature>
<sequence>MSIPVNDVATLNKMTTIELDCLVTTEPQSLANCSLGHLLPLIFKPFTVNVPRAHTLQIKLSKILHCDTWINTIFSQNSPDDIVPLYNTQARLWNWVLPTTPPQSSANSDDTHPQPGVGRSTHEEIFMLFLNALGTAMAELEEKLIMPSATRTWSASNSMVAVSGSDIKRKPDLVLSDDIKPKWGNICICTELTYSQYKPAQQIVKATDTQAFLLLSNQPWRCFTLVLSFTHQYCKLRVLLYDHSGGVVTPSIKIQQNPDAFIQIIAPVVFGSPECIGYDSTVTFWKSVPLPPPPGTDIPGYHPFKNLPA</sequence>
<reference evidence="2" key="1">
    <citation type="journal article" date="2020" name="New Phytol.">
        <title>Comparative genomics reveals dynamic genome evolution in host specialist ectomycorrhizal fungi.</title>
        <authorList>
            <person name="Lofgren L.A."/>
            <person name="Nguyen N.H."/>
            <person name="Vilgalys R."/>
            <person name="Ruytinx J."/>
            <person name="Liao H.L."/>
            <person name="Branco S."/>
            <person name="Kuo A."/>
            <person name="LaButti K."/>
            <person name="Lipzen A."/>
            <person name="Andreopoulos W."/>
            <person name="Pangilinan J."/>
            <person name="Riley R."/>
            <person name="Hundley H."/>
            <person name="Na H."/>
            <person name="Barry K."/>
            <person name="Grigoriev I.V."/>
            <person name="Stajich J.E."/>
            <person name="Kennedy P.G."/>
        </authorList>
    </citation>
    <scope>NUCLEOTIDE SEQUENCE</scope>
    <source>
        <strain evidence="2">DOB743</strain>
    </source>
</reference>
<accession>A0A9P7D299</accession>
<name>A0A9P7D299_9AGAM</name>
<dbReference type="OrthoDB" id="2678299at2759"/>
<protein>
    <recommendedName>
        <fullName evidence="1">Fungal-type protein kinase domain-containing protein</fullName>
    </recommendedName>
</protein>
<dbReference type="Proteomes" id="UP000714275">
    <property type="component" value="Unassembled WGS sequence"/>
</dbReference>
<evidence type="ECO:0000259" key="1">
    <source>
        <dbReference type="Pfam" id="PF17667"/>
    </source>
</evidence>
<proteinExistence type="predicted"/>
<evidence type="ECO:0000313" key="3">
    <source>
        <dbReference type="Proteomes" id="UP000714275"/>
    </source>
</evidence>
<dbReference type="InterPro" id="IPR040976">
    <property type="entry name" value="Pkinase_fungal"/>
</dbReference>
<gene>
    <name evidence="2" type="ORF">EV702DRAFT_1197217</name>
</gene>
<dbReference type="Pfam" id="PF17667">
    <property type="entry name" value="Pkinase_fungal"/>
    <property type="match status" value="1"/>
</dbReference>
<organism evidence="2 3">
    <name type="scientific">Suillus placidus</name>
    <dbReference type="NCBI Taxonomy" id="48579"/>
    <lineage>
        <taxon>Eukaryota</taxon>
        <taxon>Fungi</taxon>
        <taxon>Dikarya</taxon>
        <taxon>Basidiomycota</taxon>
        <taxon>Agaricomycotina</taxon>
        <taxon>Agaricomycetes</taxon>
        <taxon>Agaricomycetidae</taxon>
        <taxon>Boletales</taxon>
        <taxon>Suillineae</taxon>
        <taxon>Suillaceae</taxon>
        <taxon>Suillus</taxon>
    </lineage>
</organism>